<feature type="region of interest" description="Disordered" evidence="1">
    <location>
        <begin position="65"/>
        <end position="121"/>
    </location>
</feature>
<proteinExistence type="predicted"/>
<feature type="compositionally biased region" description="Polar residues" evidence="1">
    <location>
        <begin position="653"/>
        <end position="669"/>
    </location>
</feature>
<sequence length="1109" mass="119911">MSPALLDPAAPAHTIPRNPSLNGQFSHPLPFNFSSVPMNPSNIGNQTSGSSNYSSSNIGFNASSFSGSASASSRPRMMKLRKQSNSQNLSPTGASDARGDIGFNSFRPLPESKVSGSSASETGTYVSAGLGSAKSGSEVFVFGANTIDSGVPLEKGVVEERRNLRIETEKDFVNAKDGGGNLNANSLLSSSLSGGLESGGFGFGSGYKKSSVIDESIASKLPEEMMNLKIEGQGKVEGIEEVRDVRFFLRANNATNFGVGSSDNVGSSFVKSAEAELPNEFNTKLDIKEPADTLPNQMNNLKIKDSLGSKSEVNVETNDKDYTAFGSRESTSVSDGGKETPLSRKMEQLKLGSGAADCNQPDAGPSSSREFVKEIQMGHFSDALFRDGDKSVTTEFTFLSGMQGKDESGSQGPLAPSKADTKLGGNVASSALFSACDVGFLPVGNAFEVPKAEFSFTSKQDGTGTPFVEFKTPKPKADLFSGLKQKIKFNAKKESMRNTRVKKKGGKLKHPTPVQLWPGQDFVSRESVSQENPEVSESYSPMDISPYQETPAANQFSRENSVTSDESFRLDNSYEATNSTPTVSSDAIDEDLIIATQCLDINEDKSICQEAKFASSEDGFDESIGLGGPKEESVSGAETESFKSAAEEVDYNSDGTVTSRETDAIPSSNIDRHGYGKRQIGVASSWEDISGFNFTFAASSAAQGQLSASKRQQKKKTLLKVGHDSYDSTPSPKVSYASSSVNLFPFSGTSLPLSPGRSQKGDLSISRSKVTTHSELEKMQEIKQESAAIVAAQDVCEKWRQRGNQAYMNGELSKAEECYTEGVNCISRCETSRSCLRVLMLCYSNRAATRMSLGRMRDAIGDCMMAAAIDPNFLKVQLRAANCYLALGEVEDASKYFKRCLQSGSEICVDRKIVVEASDGLQKAQKVLECTNRSAELLKRSTANDAETALEVIAEAVVISSYSERLLEMKAEALFMLRKYDEVIQLCDQTLGSAEKNFPPADTSGQQSSLNGSEILKNVYFRVWRCRLIFKAYFHLGTLEEGLAVLEQEEESITDSEGCFCPHKLRMLIRTFRSGSKSLESLIPLAGTVRELLRHKIAVLDESDLFQLA</sequence>
<feature type="compositionally biased region" description="Basic residues" evidence="1">
    <location>
        <begin position="499"/>
        <end position="510"/>
    </location>
</feature>
<feature type="compositionally biased region" description="Polar residues" evidence="1">
    <location>
        <begin position="83"/>
        <end position="93"/>
    </location>
</feature>
<evidence type="ECO:0000313" key="3">
    <source>
        <dbReference type="Proteomes" id="UP000516437"/>
    </source>
</evidence>
<dbReference type="EMBL" id="RXIC02000019">
    <property type="protein sequence ID" value="KAB1228003.1"/>
    <property type="molecule type" value="Genomic_DNA"/>
</dbReference>
<name>A0A6A1WTJ7_9ROSI</name>
<dbReference type="PANTHER" id="PTHR45181">
    <property type="entry name" value="HEAT SHOCK PROTEIN DNAJ WITH TETRATRICOPEPTIDE REPEAT-CONTAINING PROTEIN"/>
    <property type="match status" value="1"/>
</dbReference>
<feature type="compositionally biased region" description="Polar residues" evidence="1">
    <location>
        <begin position="526"/>
        <end position="539"/>
    </location>
</feature>
<dbReference type="AlphaFoldDB" id="A0A6A1WTJ7"/>
<dbReference type="SUPFAM" id="SSF48452">
    <property type="entry name" value="TPR-like"/>
    <property type="match status" value="1"/>
</dbReference>
<dbReference type="InterPro" id="IPR011990">
    <property type="entry name" value="TPR-like_helical_dom_sf"/>
</dbReference>
<dbReference type="InterPro" id="IPR019734">
    <property type="entry name" value="TPR_rpt"/>
</dbReference>
<feature type="region of interest" description="Disordered" evidence="1">
    <location>
        <begin position="494"/>
        <end position="548"/>
    </location>
</feature>
<gene>
    <name evidence="2" type="ORF">CJ030_MR1G022990</name>
</gene>
<accession>A0A6A1WTJ7</accession>
<dbReference type="OrthoDB" id="10250354at2759"/>
<dbReference type="Proteomes" id="UP000516437">
    <property type="component" value="Chromosome 1"/>
</dbReference>
<feature type="region of interest" description="Disordered" evidence="1">
    <location>
        <begin position="312"/>
        <end position="342"/>
    </location>
</feature>
<dbReference type="PANTHER" id="PTHR45181:SF4">
    <property type="entry name" value="HEAT SHOCK PROTEIN DNAJ WITH TETRATRICOPEPTIDE REPEAT-CONTAINING PROTEIN"/>
    <property type="match status" value="1"/>
</dbReference>
<evidence type="ECO:0000256" key="1">
    <source>
        <dbReference type="SAM" id="MobiDB-lite"/>
    </source>
</evidence>
<comment type="caution">
    <text evidence="2">The sequence shown here is derived from an EMBL/GenBank/DDBJ whole genome shotgun (WGS) entry which is preliminary data.</text>
</comment>
<evidence type="ECO:0000313" key="2">
    <source>
        <dbReference type="EMBL" id="KAB1228003.1"/>
    </source>
</evidence>
<feature type="region of interest" description="Disordered" evidence="1">
    <location>
        <begin position="618"/>
        <end position="670"/>
    </location>
</feature>
<keyword evidence="3" id="KW-1185">Reference proteome</keyword>
<protein>
    <submittedName>
        <fullName evidence="2">Uncharacterized protein</fullName>
    </submittedName>
</protein>
<reference evidence="2 3" key="1">
    <citation type="journal article" date="2019" name="Plant Biotechnol. J.">
        <title>The red bayberry genome and genetic basis of sex determination.</title>
        <authorList>
            <person name="Jia H.M."/>
            <person name="Jia H.J."/>
            <person name="Cai Q.L."/>
            <person name="Wang Y."/>
            <person name="Zhao H.B."/>
            <person name="Yang W.F."/>
            <person name="Wang G.Y."/>
            <person name="Li Y.H."/>
            <person name="Zhan D.L."/>
            <person name="Shen Y.T."/>
            <person name="Niu Q.F."/>
            <person name="Chang L."/>
            <person name="Qiu J."/>
            <person name="Zhao L."/>
            <person name="Xie H.B."/>
            <person name="Fu W.Y."/>
            <person name="Jin J."/>
            <person name="Li X.W."/>
            <person name="Jiao Y."/>
            <person name="Zhou C.C."/>
            <person name="Tu T."/>
            <person name="Chai C.Y."/>
            <person name="Gao J.L."/>
            <person name="Fan L.J."/>
            <person name="van de Weg E."/>
            <person name="Wang J.Y."/>
            <person name="Gao Z.S."/>
        </authorList>
    </citation>
    <scope>NUCLEOTIDE SEQUENCE [LARGE SCALE GENOMIC DNA]</scope>
    <source>
        <tissue evidence="2">Leaves</tissue>
    </source>
</reference>
<dbReference type="SMART" id="SM00028">
    <property type="entry name" value="TPR"/>
    <property type="match status" value="4"/>
</dbReference>
<dbReference type="Gene3D" id="1.25.40.10">
    <property type="entry name" value="Tetratricopeptide repeat domain"/>
    <property type="match status" value="1"/>
</dbReference>
<feature type="region of interest" description="Disordered" evidence="1">
    <location>
        <begin position="1"/>
        <end position="23"/>
    </location>
</feature>
<organism evidence="2 3">
    <name type="scientific">Morella rubra</name>
    <name type="common">Chinese bayberry</name>
    <dbReference type="NCBI Taxonomy" id="262757"/>
    <lineage>
        <taxon>Eukaryota</taxon>
        <taxon>Viridiplantae</taxon>
        <taxon>Streptophyta</taxon>
        <taxon>Embryophyta</taxon>
        <taxon>Tracheophyta</taxon>
        <taxon>Spermatophyta</taxon>
        <taxon>Magnoliopsida</taxon>
        <taxon>eudicotyledons</taxon>
        <taxon>Gunneridae</taxon>
        <taxon>Pentapetalae</taxon>
        <taxon>rosids</taxon>
        <taxon>fabids</taxon>
        <taxon>Fagales</taxon>
        <taxon>Myricaceae</taxon>
        <taxon>Morella</taxon>
    </lineage>
</organism>